<name>A0AAE5BTD4_9RHOB</name>
<evidence type="ECO:0000313" key="2">
    <source>
        <dbReference type="Proteomes" id="UP001193501"/>
    </source>
</evidence>
<proteinExistence type="predicted"/>
<evidence type="ECO:0000313" key="1">
    <source>
        <dbReference type="EMBL" id="NBZ86571.1"/>
    </source>
</evidence>
<reference evidence="1" key="1">
    <citation type="submission" date="2020-01" db="EMBL/GenBank/DDBJ databases">
        <authorList>
            <person name="Chen W.-M."/>
        </authorList>
    </citation>
    <scope>NUCLEOTIDE SEQUENCE</scope>
    <source>
        <strain evidence="1">CYK-10</strain>
    </source>
</reference>
<sequence>MSLIQSLLARFSRPKADEPDAFALRLDRIQSREKRLRARGGVFRAYAAPQAG</sequence>
<gene>
    <name evidence="1" type="ORF">GV832_03185</name>
</gene>
<dbReference type="EMBL" id="JAABNR010000002">
    <property type="protein sequence ID" value="NBZ86571.1"/>
    <property type="molecule type" value="Genomic_DNA"/>
</dbReference>
<comment type="caution">
    <text evidence="1">The sequence shown here is derived from an EMBL/GenBank/DDBJ whole genome shotgun (WGS) entry which is preliminary data.</text>
</comment>
<protein>
    <recommendedName>
        <fullName evidence="3">DUF3563 domain-containing protein</fullName>
    </recommendedName>
</protein>
<evidence type="ECO:0008006" key="3">
    <source>
        <dbReference type="Google" id="ProtNLM"/>
    </source>
</evidence>
<dbReference type="AlphaFoldDB" id="A0AAE5BTD4"/>
<accession>A0AAE5BTD4</accession>
<keyword evidence="2" id="KW-1185">Reference proteome</keyword>
<dbReference type="RefSeq" id="WP_168773371.1">
    <property type="nucleotide sequence ID" value="NZ_JAABNR010000002.1"/>
</dbReference>
<organism evidence="1 2">
    <name type="scientific">Stagnihabitans tardus</name>
    <dbReference type="NCBI Taxonomy" id="2699202"/>
    <lineage>
        <taxon>Bacteria</taxon>
        <taxon>Pseudomonadati</taxon>
        <taxon>Pseudomonadota</taxon>
        <taxon>Alphaproteobacteria</taxon>
        <taxon>Rhodobacterales</taxon>
        <taxon>Paracoccaceae</taxon>
        <taxon>Stagnihabitans</taxon>
    </lineage>
</organism>
<dbReference type="Proteomes" id="UP001193501">
    <property type="component" value="Unassembled WGS sequence"/>
</dbReference>